<name>A0A397V5R5_9GLOM</name>
<keyword evidence="2" id="KW-1185">Reference proteome</keyword>
<evidence type="ECO:0000313" key="1">
    <source>
        <dbReference type="EMBL" id="RIB14636.1"/>
    </source>
</evidence>
<comment type="caution">
    <text evidence="1">The sequence shown here is derived from an EMBL/GenBank/DDBJ whole genome shotgun (WGS) entry which is preliminary data.</text>
</comment>
<dbReference type="AlphaFoldDB" id="A0A397V5R5"/>
<reference evidence="1 2" key="1">
    <citation type="submission" date="2018-06" db="EMBL/GenBank/DDBJ databases">
        <title>Comparative genomics reveals the genomic features of Rhizophagus irregularis, R. cerebriforme, R. diaphanum and Gigaspora rosea, and their symbiotic lifestyle signature.</title>
        <authorList>
            <person name="Morin E."/>
            <person name="San Clemente H."/>
            <person name="Chen E.C.H."/>
            <person name="De La Providencia I."/>
            <person name="Hainaut M."/>
            <person name="Kuo A."/>
            <person name="Kohler A."/>
            <person name="Murat C."/>
            <person name="Tang N."/>
            <person name="Roy S."/>
            <person name="Loubradou J."/>
            <person name="Henrissat B."/>
            <person name="Grigoriev I.V."/>
            <person name="Corradi N."/>
            <person name="Roux C."/>
            <person name="Martin F.M."/>
        </authorList>
    </citation>
    <scope>NUCLEOTIDE SEQUENCE [LARGE SCALE GENOMIC DNA]</scope>
    <source>
        <strain evidence="1 2">DAOM 194757</strain>
    </source>
</reference>
<dbReference type="EMBL" id="QKWP01000810">
    <property type="protein sequence ID" value="RIB14636.1"/>
    <property type="molecule type" value="Genomic_DNA"/>
</dbReference>
<gene>
    <name evidence="1" type="ORF">C2G38_2194477</name>
</gene>
<evidence type="ECO:0000313" key="2">
    <source>
        <dbReference type="Proteomes" id="UP000266673"/>
    </source>
</evidence>
<dbReference type="Proteomes" id="UP000266673">
    <property type="component" value="Unassembled WGS sequence"/>
</dbReference>
<accession>A0A397V5R5</accession>
<organism evidence="1 2">
    <name type="scientific">Gigaspora rosea</name>
    <dbReference type="NCBI Taxonomy" id="44941"/>
    <lineage>
        <taxon>Eukaryota</taxon>
        <taxon>Fungi</taxon>
        <taxon>Fungi incertae sedis</taxon>
        <taxon>Mucoromycota</taxon>
        <taxon>Glomeromycotina</taxon>
        <taxon>Glomeromycetes</taxon>
        <taxon>Diversisporales</taxon>
        <taxon>Gigasporaceae</taxon>
        <taxon>Gigaspora</taxon>
    </lineage>
</organism>
<sequence length="89" mass="10580">MNVNSTDKLELPDKPKEIKELNITIPIQSAKILVKMARELKKYYFFYKISKKWINIKGQKIKDELRPELLVDINEIKSVLENIKEYQVT</sequence>
<protein>
    <submittedName>
        <fullName evidence="1">Uncharacterized protein</fullName>
    </submittedName>
</protein>
<dbReference type="OrthoDB" id="2442740at2759"/>
<proteinExistence type="predicted"/>